<dbReference type="InterPro" id="IPR036291">
    <property type="entry name" value="NAD(P)-bd_dom_sf"/>
</dbReference>
<evidence type="ECO:0000256" key="6">
    <source>
        <dbReference type="RuleBase" id="RU364082"/>
    </source>
</evidence>
<dbReference type="EC" id="1.1.1.133" evidence="3 6"/>
<dbReference type="Proteomes" id="UP000075260">
    <property type="component" value="Unassembled WGS sequence"/>
</dbReference>
<reference evidence="8 9" key="1">
    <citation type="submission" date="2014-02" db="EMBL/GenBank/DDBJ databases">
        <title>The small core and large imbalanced accessory genome model reveals a collaborative survival strategy of Sorangium cellulosum strains in nature.</title>
        <authorList>
            <person name="Han K."/>
            <person name="Peng R."/>
            <person name="Blom J."/>
            <person name="Li Y.-Z."/>
        </authorList>
    </citation>
    <scope>NUCLEOTIDE SEQUENCE [LARGE SCALE GENOMIC DNA]</scope>
    <source>
        <strain evidence="8 9">So0008-312</strain>
    </source>
</reference>
<dbReference type="PANTHER" id="PTHR10491:SF4">
    <property type="entry name" value="METHIONINE ADENOSYLTRANSFERASE 2 SUBUNIT BETA"/>
    <property type="match status" value="1"/>
</dbReference>
<dbReference type="EMBL" id="JEMA01000320">
    <property type="protein sequence ID" value="KYF71654.1"/>
    <property type="molecule type" value="Genomic_DNA"/>
</dbReference>
<accession>A0A150QUJ5</accession>
<dbReference type="InterPro" id="IPR005913">
    <property type="entry name" value="dTDP_dehydrorham_reduct"/>
</dbReference>
<comment type="pathway">
    <text evidence="1 6">Carbohydrate biosynthesis; dTDP-L-rhamnose biosynthesis.</text>
</comment>
<evidence type="ECO:0000256" key="4">
    <source>
        <dbReference type="ARBA" id="ARBA00017099"/>
    </source>
</evidence>
<dbReference type="PANTHER" id="PTHR10491">
    <property type="entry name" value="DTDP-4-DEHYDRORHAMNOSE REDUCTASE"/>
    <property type="match status" value="1"/>
</dbReference>
<organism evidence="8 9">
    <name type="scientific">Sorangium cellulosum</name>
    <name type="common">Polyangium cellulosum</name>
    <dbReference type="NCBI Taxonomy" id="56"/>
    <lineage>
        <taxon>Bacteria</taxon>
        <taxon>Pseudomonadati</taxon>
        <taxon>Myxococcota</taxon>
        <taxon>Polyangia</taxon>
        <taxon>Polyangiales</taxon>
        <taxon>Polyangiaceae</taxon>
        <taxon>Sorangium</taxon>
    </lineage>
</organism>
<keyword evidence="6" id="KW-0521">NADP</keyword>
<dbReference type="Pfam" id="PF00232">
    <property type="entry name" value="Glyco_hydro_1"/>
    <property type="match status" value="1"/>
</dbReference>
<dbReference type="InterPro" id="IPR001360">
    <property type="entry name" value="Glyco_hydro_1"/>
</dbReference>
<evidence type="ECO:0000256" key="5">
    <source>
        <dbReference type="ARBA" id="ARBA00048200"/>
    </source>
</evidence>
<evidence type="ECO:0000313" key="8">
    <source>
        <dbReference type="EMBL" id="KYF71654.1"/>
    </source>
</evidence>
<comment type="caution">
    <text evidence="8">The sequence shown here is derived from an EMBL/GenBank/DDBJ whole genome shotgun (WGS) entry which is preliminary data.</text>
</comment>
<name>A0A150QUJ5_SORCE</name>
<dbReference type="Gene3D" id="3.40.50.720">
    <property type="entry name" value="NAD(P)-binding Rossmann-like Domain"/>
    <property type="match status" value="1"/>
</dbReference>
<protein>
    <recommendedName>
        <fullName evidence="4 6">dTDP-4-dehydrorhamnose reductase</fullName>
        <ecNumber evidence="3 6">1.1.1.133</ecNumber>
    </recommendedName>
</protein>
<dbReference type="Pfam" id="PF04321">
    <property type="entry name" value="RmlD_sub_bind"/>
    <property type="match status" value="1"/>
</dbReference>
<dbReference type="GO" id="GO:0005975">
    <property type="term" value="P:carbohydrate metabolic process"/>
    <property type="evidence" value="ECO:0007669"/>
    <property type="project" value="InterPro"/>
</dbReference>
<evidence type="ECO:0000313" key="9">
    <source>
        <dbReference type="Proteomes" id="UP000075260"/>
    </source>
</evidence>
<comment type="similarity">
    <text evidence="2 6">Belongs to the dTDP-4-dehydrorhamnose reductase family.</text>
</comment>
<dbReference type="SUPFAM" id="SSF51735">
    <property type="entry name" value="NAD(P)-binding Rossmann-fold domains"/>
    <property type="match status" value="1"/>
</dbReference>
<dbReference type="OrthoDB" id="9803892at2"/>
<feature type="domain" description="RmlD-like substrate binding" evidence="7">
    <location>
        <begin position="445"/>
        <end position="702"/>
    </location>
</feature>
<dbReference type="GO" id="GO:0019305">
    <property type="term" value="P:dTDP-rhamnose biosynthetic process"/>
    <property type="evidence" value="ECO:0007669"/>
    <property type="project" value="UniProtKB-UniPathway"/>
</dbReference>
<comment type="function">
    <text evidence="6">Catalyzes the reduction of dTDP-6-deoxy-L-lyxo-4-hexulose to yield dTDP-L-rhamnose.</text>
</comment>
<keyword evidence="6" id="KW-0560">Oxidoreductase</keyword>
<dbReference type="InterPro" id="IPR029903">
    <property type="entry name" value="RmlD-like-bd"/>
</dbReference>
<gene>
    <name evidence="8" type="ORF">BE15_34020</name>
</gene>
<evidence type="ECO:0000256" key="2">
    <source>
        <dbReference type="ARBA" id="ARBA00010944"/>
    </source>
</evidence>
<evidence type="ECO:0000256" key="1">
    <source>
        <dbReference type="ARBA" id="ARBA00004781"/>
    </source>
</evidence>
<dbReference type="CDD" id="cd05254">
    <property type="entry name" value="dTDP_HR_like_SDR_e"/>
    <property type="match status" value="1"/>
</dbReference>
<comment type="catalytic activity">
    <reaction evidence="5">
        <text>dTDP-beta-L-rhamnose + NADP(+) = dTDP-4-dehydro-beta-L-rhamnose + NADPH + H(+)</text>
        <dbReference type="Rhea" id="RHEA:21796"/>
        <dbReference type="ChEBI" id="CHEBI:15378"/>
        <dbReference type="ChEBI" id="CHEBI:57510"/>
        <dbReference type="ChEBI" id="CHEBI:57783"/>
        <dbReference type="ChEBI" id="CHEBI:58349"/>
        <dbReference type="ChEBI" id="CHEBI:62830"/>
        <dbReference type="EC" id="1.1.1.133"/>
    </reaction>
</comment>
<sequence length="726" mass="80332">MRERSGIALWAGVECTVNRVGDRYFNQLERTGHHDRIADLDLLAELGVKAVRYPVLWERTAPNGLRSADFSWADERLHRLKELGIDVIVGLVHHGSGPPWTSLMEDSFVAGLEEFAGAVAERYPWVRDYTPVNEPLTTARFSALYGHWYPHRRDSASLLRALLVETRATAAAMRAIRRARPDARLVQTEDFGAVASTPGLAYQAAFENHRRWLSLDLLYGRVDAAHPLHRHLRDCGVADEDLARLVAAPCPPDVIGVNYYLTSDRFLDHRLDRYPSWTHGGNGRDAYADVEAVRVREEGIFGHHRVLREVWQRYETPIAITEVHVGCTPEEQIRWLVEAWEGAHAARAEGADVLAVTLWSAFGAYDWDSLVTQARGHYEPGVFDVRGPAPRPTALAAVAKELAKTGWSEHPLVDVPGWWRRDERLLYGAPRSTTRTICRPRERPILITGAGGSLGAALTRACEERRIHVRAMTRSELDIADAAALERAIAEVRPWLVINAAGYTRVHEAEDEIEACRRANVVGPTLLAEACRRHGAKLLMFSSSFVFDGSKPAPYVEDDPVAPINAFGEAQALGERGVLEALPSALVVRTGSLFGPFEARSFAALALSVIRRGEPFRAADDLFVSPTYLPHLAHTCLDLAIDQAEGVWHLANDGVLSFASWAKLMCDAFGLPSRAVHPCPAHTLGLRANLPRQGGLHSSRRATLPTLPEAVEHYVKHRADAVLAAV</sequence>
<dbReference type="UniPathway" id="UPA00124"/>
<evidence type="ECO:0000259" key="7">
    <source>
        <dbReference type="Pfam" id="PF04321"/>
    </source>
</evidence>
<dbReference type="SUPFAM" id="SSF51445">
    <property type="entry name" value="(Trans)glycosidases"/>
    <property type="match status" value="1"/>
</dbReference>
<evidence type="ECO:0000256" key="3">
    <source>
        <dbReference type="ARBA" id="ARBA00012929"/>
    </source>
</evidence>
<proteinExistence type="inferred from homology"/>
<dbReference type="Gene3D" id="3.90.25.10">
    <property type="entry name" value="UDP-galactose 4-epimerase, domain 1"/>
    <property type="match status" value="1"/>
</dbReference>
<dbReference type="GO" id="GO:0004553">
    <property type="term" value="F:hydrolase activity, hydrolyzing O-glycosyl compounds"/>
    <property type="evidence" value="ECO:0007669"/>
    <property type="project" value="InterPro"/>
</dbReference>
<dbReference type="InterPro" id="IPR017853">
    <property type="entry name" value="GH"/>
</dbReference>
<dbReference type="RefSeq" id="WP_061606855.1">
    <property type="nucleotide sequence ID" value="NZ_JEMA01000320.1"/>
</dbReference>
<dbReference type="GO" id="GO:0008831">
    <property type="term" value="F:dTDP-4-dehydrorhamnose reductase activity"/>
    <property type="evidence" value="ECO:0007669"/>
    <property type="project" value="UniProtKB-EC"/>
</dbReference>
<dbReference type="Gene3D" id="3.20.20.80">
    <property type="entry name" value="Glycosidases"/>
    <property type="match status" value="1"/>
</dbReference>
<dbReference type="AlphaFoldDB" id="A0A150QUJ5"/>